<sequence>MVIRRLLVLFLLFISNAAVLGSSRLPFLVEPPGIPTSNTYIQLSGCSSNCDVACCFCEIEKQPPFCLRCCFEDP</sequence>
<dbReference type="AlphaFoldDB" id="A0AAP0FCG9"/>
<accession>A0AAP0FCG9</accession>
<keyword evidence="3" id="KW-1185">Reference proteome</keyword>
<evidence type="ECO:0000256" key="1">
    <source>
        <dbReference type="SAM" id="SignalP"/>
    </source>
</evidence>
<gene>
    <name evidence="2" type="ORF">Scep_021088</name>
</gene>
<evidence type="ECO:0000313" key="2">
    <source>
        <dbReference type="EMBL" id="KAK9104244.1"/>
    </source>
</evidence>
<dbReference type="EMBL" id="JBBNAG010000009">
    <property type="protein sequence ID" value="KAK9104244.1"/>
    <property type="molecule type" value="Genomic_DNA"/>
</dbReference>
<feature type="signal peptide" evidence="1">
    <location>
        <begin position="1"/>
        <end position="21"/>
    </location>
</feature>
<dbReference type="Proteomes" id="UP001419268">
    <property type="component" value="Unassembled WGS sequence"/>
</dbReference>
<protein>
    <submittedName>
        <fullName evidence="2">Uncharacterized protein</fullName>
    </submittedName>
</protein>
<feature type="chain" id="PRO_5042875592" evidence="1">
    <location>
        <begin position="22"/>
        <end position="74"/>
    </location>
</feature>
<proteinExistence type="predicted"/>
<organism evidence="2 3">
    <name type="scientific">Stephania cephalantha</name>
    <dbReference type="NCBI Taxonomy" id="152367"/>
    <lineage>
        <taxon>Eukaryota</taxon>
        <taxon>Viridiplantae</taxon>
        <taxon>Streptophyta</taxon>
        <taxon>Embryophyta</taxon>
        <taxon>Tracheophyta</taxon>
        <taxon>Spermatophyta</taxon>
        <taxon>Magnoliopsida</taxon>
        <taxon>Ranunculales</taxon>
        <taxon>Menispermaceae</taxon>
        <taxon>Menispermoideae</taxon>
        <taxon>Cissampelideae</taxon>
        <taxon>Stephania</taxon>
    </lineage>
</organism>
<keyword evidence="1" id="KW-0732">Signal</keyword>
<comment type="caution">
    <text evidence="2">The sequence shown here is derived from an EMBL/GenBank/DDBJ whole genome shotgun (WGS) entry which is preliminary data.</text>
</comment>
<evidence type="ECO:0000313" key="3">
    <source>
        <dbReference type="Proteomes" id="UP001419268"/>
    </source>
</evidence>
<reference evidence="2 3" key="1">
    <citation type="submission" date="2024-01" db="EMBL/GenBank/DDBJ databases">
        <title>Genome assemblies of Stephania.</title>
        <authorList>
            <person name="Yang L."/>
        </authorList>
    </citation>
    <scope>NUCLEOTIDE SEQUENCE [LARGE SCALE GENOMIC DNA]</scope>
    <source>
        <strain evidence="2">JXDWG</strain>
        <tissue evidence="2">Leaf</tissue>
    </source>
</reference>
<name>A0AAP0FCG9_9MAGN</name>